<keyword evidence="5 14" id="KW-0812">Transmembrane</keyword>
<comment type="similarity">
    <text evidence="2 14">Belongs to the peptidase M50B family.</text>
</comment>
<feature type="transmembrane region" description="Helical" evidence="14">
    <location>
        <begin position="31"/>
        <end position="52"/>
    </location>
</feature>
<keyword evidence="4 14" id="KW-0645">Protease</keyword>
<evidence type="ECO:0000313" key="16">
    <source>
        <dbReference type="EMBL" id="MBD7950614.1"/>
    </source>
</evidence>
<dbReference type="InterPro" id="IPR008915">
    <property type="entry name" value="Peptidase_M50"/>
</dbReference>
<feature type="transmembrane region" description="Helical" evidence="14">
    <location>
        <begin position="198"/>
        <end position="219"/>
    </location>
</feature>
<comment type="cofactor">
    <cofactor evidence="14">
        <name>Zn(2+)</name>
        <dbReference type="ChEBI" id="CHEBI:29105"/>
    </cofactor>
    <text evidence="14">Binds 1 zinc ion per subunit.</text>
</comment>
<evidence type="ECO:0000256" key="13">
    <source>
        <dbReference type="ARBA" id="ARBA00023136"/>
    </source>
</evidence>
<dbReference type="Proteomes" id="UP000641803">
    <property type="component" value="Unassembled WGS sequence"/>
</dbReference>
<evidence type="ECO:0000256" key="8">
    <source>
        <dbReference type="ARBA" id="ARBA00022801"/>
    </source>
</evidence>
<evidence type="ECO:0000256" key="4">
    <source>
        <dbReference type="ARBA" id="ARBA00022670"/>
    </source>
</evidence>
<sequence length="389" mass="40024">METTPAPARRAPRDPQLTKGWTIGRVSGAPVILTPSWFLAAAVLTFLFVPTVRSFAPHLGSSEVYLVSFVFVLLLFVSVFLHEVAHAVVAKARGHQVTELAVTLWGGHTAYSGASKRPLDGILVSVVGPLTNLLLAAVCWLVFQVQPTMTIPALLLYAAAFSNAFVGIFNLLPGLPLDGGQILESAVWAATGSRTTGTIVAGWVGRVVAVGVVLWALAWPPLNGYQVSLFTVAWAALIGAFLWSGAGAAIKNGRTRAAVADLSVAALAYPAVAVPVTSTVADAVASAQRAGAGHVVLVETDGHPVAFADPAAVAAVPPAQAPLTPVGAVAVGLPPTAWVDVHLRGQAMLDAVAAVTRDAPVIVVTDGGRVVGLLDVTRVVAALKGTRGR</sequence>
<dbReference type="RefSeq" id="WP_191795992.1">
    <property type="nucleotide sequence ID" value="NZ_JACSQQ010000013.1"/>
</dbReference>
<evidence type="ECO:0000256" key="5">
    <source>
        <dbReference type="ARBA" id="ARBA00022692"/>
    </source>
</evidence>
<keyword evidence="7" id="KW-0677">Repeat</keyword>
<keyword evidence="12" id="KW-0129">CBS domain</keyword>
<evidence type="ECO:0000256" key="7">
    <source>
        <dbReference type="ARBA" id="ARBA00022737"/>
    </source>
</evidence>
<accession>A0ABR8RS53</accession>
<evidence type="ECO:0000256" key="1">
    <source>
        <dbReference type="ARBA" id="ARBA00004651"/>
    </source>
</evidence>
<feature type="transmembrane region" description="Helical" evidence="14">
    <location>
        <begin position="122"/>
        <end position="143"/>
    </location>
</feature>
<reference evidence="16 17" key="1">
    <citation type="submission" date="2020-08" db="EMBL/GenBank/DDBJ databases">
        <title>A Genomic Blueprint of the Chicken Gut Microbiome.</title>
        <authorList>
            <person name="Gilroy R."/>
            <person name="Ravi A."/>
            <person name="Getino M."/>
            <person name="Pursley I."/>
            <person name="Horton D.L."/>
            <person name="Alikhan N.-F."/>
            <person name="Baker D."/>
            <person name="Gharbi K."/>
            <person name="Hall N."/>
            <person name="Watson M."/>
            <person name="Adriaenssens E.M."/>
            <person name="Foster-Nyarko E."/>
            <person name="Jarju S."/>
            <person name="Secka A."/>
            <person name="Antonio M."/>
            <person name="Oren A."/>
            <person name="Chaudhuri R."/>
            <person name="La Ragione R.M."/>
            <person name="Hildebrand F."/>
            <person name="Pallen M.J."/>
        </authorList>
    </citation>
    <scope>NUCLEOTIDE SEQUENCE [LARGE SCALE GENOMIC DNA]</scope>
    <source>
        <strain evidence="16 17">Sa4CUA1</strain>
    </source>
</reference>
<keyword evidence="17" id="KW-1185">Reference proteome</keyword>
<evidence type="ECO:0000256" key="12">
    <source>
        <dbReference type="ARBA" id="ARBA00023122"/>
    </source>
</evidence>
<dbReference type="GO" id="GO:0008233">
    <property type="term" value="F:peptidase activity"/>
    <property type="evidence" value="ECO:0007669"/>
    <property type="project" value="UniProtKB-KW"/>
</dbReference>
<dbReference type="InterPro" id="IPR016483">
    <property type="entry name" value="UCP006404_Pept_M50_CBS"/>
</dbReference>
<comment type="subcellular location">
    <subcellularLocation>
        <location evidence="1 14">Cell membrane</location>
        <topology evidence="1 14">Multi-pass membrane protein</topology>
    </subcellularLocation>
</comment>
<evidence type="ECO:0000259" key="15">
    <source>
        <dbReference type="Pfam" id="PF02163"/>
    </source>
</evidence>
<evidence type="ECO:0000256" key="11">
    <source>
        <dbReference type="ARBA" id="ARBA00023049"/>
    </source>
</evidence>
<feature type="domain" description="Peptidase M50" evidence="15">
    <location>
        <begin position="71"/>
        <end position="144"/>
    </location>
</feature>
<dbReference type="Pfam" id="PF02163">
    <property type="entry name" value="Peptidase_M50"/>
    <property type="match status" value="2"/>
</dbReference>
<organism evidence="16 17">
    <name type="scientific">Oerskovia rustica</name>
    <dbReference type="NCBI Taxonomy" id="2762237"/>
    <lineage>
        <taxon>Bacteria</taxon>
        <taxon>Bacillati</taxon>
        <taxon>Actinomycetota</taxon>
        <taxon>Actinomycetes</taxon>
        <taxon>Micrococcales</taxon>
        <taxon>Cellulomonadaceae</taxon>
        <taxon>Oerskovia</taxon>
    </lineage>
</organism>
<feature type="transmembrane region" description="Helical" evidence="14">
    <location>
        <begin position="64"/>
        <end position="85"/>
    </location>
</feature>
<evidence type="ECO:0000256" key="6">
    <source>
        <dbReference type="ARBA" id="ARBA00022723"/>
    </source>
</evidence>
<evidence type="ECO:0000256" key="9">
    <source>
        <dbReference type="ARBA" id="ARBA00022833"/>
    </source>
</evidence>
<dbReference type="EMBL" id="JACSQQ010000013">
    <property type="protein sequence ID" value="MBD7950614.1"/>
    <property type="molecule type" value="Genomic_DNA"/>
</dbReference>
<evidence type="ECO:0000256" key="3">
    <source>
        <dbReference type="ARBA" id="ARBA00022475"/>
    </source>
</evidence>
<proteinExistence type="inferred from homology"/>
<keyword evidence="9 14" id="KW-0862">Zinc</keyword>
<keyword evidence="11 14" id="KW-0482">Metalloprotease</keyword>
<comment type="caution">
    <text evidence="16">The sequence shown here is derived from an EMBL/GenBank/DDBJ whole genome shotgun (WGS) entry which is preliminary data.</text>
</comment>
<dbReference type="PIRSF" id="PIRSF006404">
    <property type="entry name" value="UCP006404_Pept_M50_CBS"/>
    <property type="match status" value="1"/>
</dbReference>
<dbReference type="PANTHER" id="PTHR39188">
    <property type="entry name" value="MEMBRANE-ASSOCIATED ZINC METALLOPROTEASE M50B"/>
    <property type="match status" value="1"/>
</dbReference>
<keyword evidence="8 14" id="KW-0378">Hydrolase</keyword>
<feature type="transmembrane region" description="Helical" evidence="14">
    <location>
        <begin position="225"/>
        <end position="246"/>
    </location>
</feature>
<keyword evidence="10 14" id="KW-1133">Transmembrane helix</keyword>
<dbReference type="PANTHER" id="PTHR39188:SF3">
    <property type="entry name" value="STAGE IV SPORULATION PROTEIN FB"/>
    <property type="match status" value="1"/>
</dbReference>
<gene>
    <name evidence="16" type="ORF">H9652_09365</name>
</gene>
<evidence type="ECO:0000256" key="2">
    <source>
        <dbReference type="ARBA" id="ARBA00007931"/>
    </source>
</evidence>
<feature type="transmembrane region" description="Helical" evidence="14">
    <location>
        <begin position="155"/>
        <end position="177"/>
    </location>
</feature>
<dbReference type="GO" id="GO:0006508">
    <property type="term" value="P:proteolysis"/>
    <property type="evidence" value="ECO:0007669"/>
    <property type="project" value="UniProtKB-KW"/>
</dbReference>
<name>A0ABR8RS53_9CELL</name>
<evidence type="ECO:0000256" key="14">
    <source>
        <dbReference type="PIRNR" id="PIRNR006404"/>
    </source>
</evidence>
<keyword evidence="13 14" id="KW-0472">Membrane</keyword>
<keyword evidence="6 14" id="KW-0479">Metal-binding</keyword>
<feature type="domain" description="Peptidase M50" evidence="15">
    <location>
        <begin position="155"/>
        <end position="197"/>
    </location>
</feature>
<evidence type="ECO:0000256" key="10">
    <source>
        <dbReference type="ARBA" id="ARBA00022989"/>
    </source>
</evidence>
<evidence type="ECO:0000313" key="17">
    <source>
        <dbReference type="Proteomes" id="UP000641803"/>
    </source>
</evidence>
<keyword evidence="3 14" id="KW-1003">Cell membrane</keyword>
<protein>
    <recommendedName>
        <fullName evidence="14">Zinc metalloprotease</fullName>
    </recommendedName>
</protein>